<keyword evidence="2" id="KW-0175">Coiled coil</keyword>
<dbReference type="Gene3D" id="1.20.1600.10">
    <property type="entry name" value="Outer membrane efflux proteins (OEP)"/>
    <property type="match status" value="1"/>
</dbReference>
<dbReference type="EMBL" id="JAFIDN010000003">
    <property type="protein sequence ID" value="MBP3192070.1"/>
    <property type="molecule type" value="Genomic_DNA"/>
</dbReference>
<evidence type="ECO:0000256" key="2">
    <source>
        <dbReference type="SAM" id="Coils"/>
    </source>
</evidence>
<evidence type="ECO:0000256" key="1">
    <source>
        <dbReference type="ARBA" id="ARBA00007613"/>
    </source>
</evidence>
<reference evidence="4" key="1">
    <citation type="submission" date="2021-02" db="EMBL/GenBank/DDBJ databases">
        <title>Natronogracilivirga saccharolytica gen. nov. sp. nov. a new anaerobic, haloalkiliphilic carbohydrate-fermenting bacterium from soda lake and proposing of Cyclonatronumiaceae fam. nov. in the phylum Balneolaeota.</title>
        <authorList>
            <person name="Zhilina T.N."/>
            <person name="Sorokin D.Y."/>
            <person name="Zavarzina D.G."/>
            <person name="Toshchakov S.V."/>
            <person name="Kublanov I.V."/>
        </authorList>
    </citation>
    <scope>NUCLEOTIDE SEQUENCE</scope>
    <source>
        <strain evidence="4">Z-1702</strain>
    </source>
</reference>
<dbReference type="Proteomes" id="UP000673975">
    <property type="component" value="Unassembled WGS sequence"/>
</dbReference>
<evidence type="ECO:0000313" key="5">
    <source>
        <dbReference type="Proteomes" id="UP000673975"/>
    </source>
</evidence>
<gene>
    <name evidence="4" type="ORF">NATSA_05290</name>
</gene>
<dbReference type="InterPro" id="IPR003423">
    <property type="entry name" value="OMP_efflux"/>
</dbReference>
<feature type="coiled-coil region" evidence="2">
    <location>
        <begin position="171"/>
        <end position="229"/>
    </location>
</feature>
<keyword evidence="5" id="KW-1185">Reference proteome</keyword>
<dbReference type="GO" id="GO:0015562">
    <property type="term" value="F:efflux transmembrane transporter activity"/>
    <property type="evidence" value="ECO:0007669"/>
    <property type="project" value="InterPro"/>
</dbReference>
<dbReference type="PANTHER" id="PTHR30203:SF24">
    <property type="entry name" value="BLR4935 PROTEIN"/>
    <property type="match status" value="1"/>
</dbReference>
<organism evidence="4 5">
    <name type="scientific">Natronogracilivirga saccharolytica</name>
    <dbReference type="NCBI Taxonomy" id="2812953"/>
    <lineage>
        <taxon>Bacteria</taxon>
        <taxon>Pseudomonadati</taxon>
        <taxon>Balneolota</taxon>
        <taxon>Balneolia</taxon>
        <taxon>Balneolales</taxon>
        <taxon>Cyclonatronaceae</taxon>
        <taxon>Natronogracilivirga</taxon>
    </lineage>
</organism>
<protein>
    <submittedName>
        <fullName evidence="4">TolC family protein</fullName>
    </submittedName>
</protein>
<dbReference type="RefSeq" id="WP_210510966.1">
    <property type="nucleotide sequence ID" value="NZ_JAFIDN010000003.1"/>
</dbReference>
<proteinExistence type="inferred from homology"/>
<dbReference type="PANTHER" id="PTHR30203">
    <property type="entry name" value="OUTER MEMBRANE CATION EFFLUX PROTEIN"/>
    <property type="match status" value="1"/>
</dbReference>
<evidence type="ECO:0000256" key="3">
    <source>
        <dbReference type="SAM" id="MobiDB-lite"/>
    </source>
</evidence>
<comment type="caution">
    <text evidence="4">The sequence shown here is derived from an EMBL/GenBank/DDBJ whole genome shotgun (WGS) entry which is preliminary data.</text>
</comment>
<dbReference type="AlphaFoldDB" id="A0A8J7RHT3"/>
<dbReference type="Pfam" id="PF02321">
    <property type="entry name" value="OEP"/>
    <property type="match status" value="2"/>
</dbReference>
<evidence type="ECO:0000313" key="4">
    <source>
        <dbReference type="EMBL" id="MBP3192070.1"/>
    </source>
</evidence>
<comment type="similarity">
    <text evidence="1">Belongs to the outer membrane factor (OMF) (TC 1.B.17) family.</text>
</comment>
<dbReference type="SUPFAM" id="SSF56954">
    <property type="entry name" value="Outer membrane efflux proteins (OEP)"/>
    <property type="match status" value="1"/>
</dbReference>
<sequence length="456" mass="52609">MTDIHRNPNPAMSCGTARWLPVLSLAGLIILMTASSVPAQAPDRPEDQTRQESPYSGQERHPQLEEYLRIASEENPELRALWHRYLSEQEKIPQVGTLPDPEVNIGFDFNPMMSETVLGRFSISAMQMFPWFGTLESRREMQRAASEADLQSLNSRQLELFRDIQYAWFDLTELQQQIEIAEYTIELVRDLETLVEIRYETANTAQADLLRIQMEEQRLQTRISDLEDKRNPVKARFNALLNRAPDAEVQTDDEIASRTLPHTEEALKDRLIAQNPQFDQLDARERMLREQQNQARLDGRPSFGLGLEVMGRDFGPMSMSPDMNEGFVGMATIRVPIYRSRYSAQYRQASEQLRGLDYERVQTENTLLTGLEEALEQFRDSERSLKLLEDELIPRAEQAYEILGDEYAAGNVRFDEVLQMQRELLDLELERIETLVRQNKAVVSVESITEEASVSY</sequence>
<name>A0A8J7RHT3_9BACT</name>
<accession>A0A8J7RHT3</accession>
<dbReference type="InterPro" id="IPR010131">
    <property type="entry name" value="MdtP/NodT-like"/>
</dbReference>
<feature type="region of interest" description="Disordered" evidence="3">
    <location>
        <begin position="38"/>
        <end position="62"/>
    </location>
</feature>